<evidence type="ECO:0008006" key="8">
    <source>
        <dbReference type="Google" id="ProtNLM"/>
    </source>
</evidence>
<feature type="domain" description="HipA-like C-terminal" evidence="4">
    <location>
        <begin position="147"/>
        <end position="388"/>
    </location>
</feature>
<dbReference type="Proteomes" id="UP000438093">
    <property type="component" value="Unassembled WGS sequence"/>
</dbReference>
<dbReference type="PANTHER" id="PTHR37419:SF1">
    <property type="entry name" value="SERINE_THREONINE-PROTEIN KINASE TOXIN HIPA"/>
    <property type="match status" value="1"/>
</dbReference>
<evidence type="ECO:0000313" key="6">
    <source>
        <dbReference type="EMBL" id="MRX82787.1"/>
    </source>
</evidence>
<dbReference type="Pfam" id="PF07804">
    <property type="entry name" value="HipA_C"/>
    <property type="match status" value="1"/>
</dbReference>
<keyword evidence="2" id="KW-0808">Transferase</keyword>
<evidence type="ECO:0000256" key="1">
    <source>
        <dbReference type="ARBA" id="ARBA00010164"/>
    </source>
</evidence>
<proteinExistence type="inferred from homology"/>
<dbReference type="NCBIfam" id="TIGR03071">
    <property type="entry name" value="couple_hipA"/>
    <property type="match status" value="1"/>
</dbReference>
<dbReference type="AlphaFoldDB" id="A0A6N7RP75"/>
<keyword evidence="7" id="KW-1185">Reference proteome</keyword>
<dbReference type="InterPro" id="IPR012893">
    <property type="entry name" value="HipA-like_C"/>
</dbReference>
<keyword evidence="3" id="KW-0418">Kinase</keyword>
<sequence>MPDGDLLVYLHDELIGRLKSVRDGARFCYDSAYVAAHAGGVQLSTALPVKEEPFDRESTRRWFAGLLPEDTRLRELLRFFGIATSSYLDALREVGWECAGAVRIVAPGVLGESGDGVSCERLGEVELARRLAALPTHPFDSASTMRVSLGGYQEKLCVVALDDIEVVKGCIEHLDVGLPLHGAPTTHILKPQPRGRLAGLCEGEAWAMAAAGGATDTADSALYHAKDGTPVLVIRRYDRTSVRGKVERLHQEDCAQALGLGPEQKYAAERSPQKSDPTFRGIADLLAAHAVDPHAQMLVLLRQMAVNLVLGNTDAHAKNYSLVHDAGGGVSLSPLYDVVPACEITPQVLTLGMRIDGRIRADRIGRGELVREAESWGLSSRVAERELDAALDGLECGIAAASSLYPEAGGRHAEAARGRIAALATNRA</sequence>
<dbReference type="RefSeq" id="WP_154333645.1">
    <property type="nucleotide sequence ID" value="NZ_VTFY01000008.1"/>
</dbReference>
<dbReference type="GO" id="GO:0004674">
    <property type="term" value="F:protein serine/threonine kinase activity"/>
    <property type="evidence" value="ECO:0007669"/>
    <property type="project" value="TreeGrafter"/>
</dbReference>
<gene>
    <name evidence="6" type="ORF">GJG86_09825</name>
</gene>
<evidence type="ECO:0000259" key="4">
    <source>
        <dbReference type="Pfam" id="PF07804"/>
    </source>
</evidence>
<name>A0A6N7RP75_9ACTN</name>
<dbReference type="GO" id="GO:0005829">
    <property type="term" value="C:cytosol"/>
    <property type="evidence" value="ECO:0007669"/>
    <property type="project" value="TreeGrafter"/>
</dbReference>
<feature type="domain" description="HipA N-terminal subdomain 1" evidence="5">
    <location>
        <begin position="6"/>
        <end position="104"/>
    </location>
</feature>
<comment type="similarity">
    <text evidence="1">Belongs to the HipA Ser/Thr kinase family.</text>
</comment>
<reference evidence="7" key="1">
    <citation type="submission" date="2019-08" db="EMBL/GenBank/DDBJ databases">
        <title>Arthrobacter sp. nov., isolated from plateau pika and Tibetan wild ass.</title>
        <authorList>
            <person name="Ge Y."/>
        </authorList>
    </citation>
    <scope>NUCLEOTIDE SEQUENCE [LARGE SCALE GENOMIC DNA]</scope>
    <source>
        <strain evidence="7">HF-4214</strain>
    </source>
</reference>
<dbReference type="Pfam" id="PF13657">
    <property type="entry name" value="Couple_hipA"/>
    <property type="match status" value="1"/>
</dbReference>
<dbReference type="PANTHER" id="PTHR37419">
    <property type="entry name" value="SERINE/THREONINE-PROTEIN KINASE TOXIN HIPA"/>
    <property type="match status" value="1"/>
</dbReference>
<evidence type="ECO:0000259" key="5">
    <source>
        <dbReference type="Pfam" id="PF13657"/>
    </source>
</evidence>
<evidence type="ECO:0000313" key="7">
    <source>
        <dbReference type="Proteomes" id="UP000438093"/>
    </source>
</evidence>
<comment type="caution">
    <text evidence="6">The sequence shown here is derived from an EMBL/GenBank/DDBJ whole genome shotgun (WGS) entry which is preliminary data.</text>
</comment>
<organism evidence="6 7">
    <name type="scientific">Eggerthella guodeyinii</name>
    <dbReference type="NCBI Taxonomy" id="2690837"/>
    <lineage>
        <taxon>Bacteria</taxon>
        <taxon>Bacillati</taxon>
        <taxon>Actinomycetota</taxon>
        <taxon>Coriobacteriia</taxon>
        <taxon>Eggerthellales</taxon>
        <taxon>Eggerthellaceae</taxon>
        <taxon>Eggerthella</taxon>
    </lineage>
</organism>
<dbReference type="InterPro" id="IPR052028">
    <property type="entry name" value="HipA_Ser/Thr_kinase"/>
</dbReference>
<protein>
    <recommendedName>
        <fullName evidence="8">Type II toxin-antitoxin system HipA family toxin</fullName>
    </recommendedName>
</protein>
<dbReference type="InterPro" id="IPR017508">
    <property type="entry name" value="HipA_N1"/>
</dbReference>
<accession>A0A6N7RP75</accession>
<evidence type="ECO:0000256" key="2">
    <source>
        <dbReference type="ARBA" id="ARBA00022679"/>
    </source>
</evidence>
<evidence type="ECO:0000256" key="3">
    <source>
        <dbReference type="ARBA" id="ARBA00022777"/>
    </source>
</evidence>
<dbReference type="EMBL" id="VTFY01000008">
    <property type="protein sequence ID" value="MRX82787.1"/>
    <property type="molecule type" value="Genomic_DNA"/>
</dbReference>